<gene>
    <name evidence="7" type="ordered locus">Palpr_3053</name>
</gene>
<dbReference type="eggNOG" id="COG0860">
    <property type="taxonomic scope" value="Bacteria"/>
</dbReference>
<dbReference type="PANTHER" id="PTHR30404:SF0">
    <property type="entry name" value="N-ACETYLMURAMOYL-L-ALANINE AMIDASE AMIC"/>
    <property type="match status" value="1"/>
</dbReference>
<feature type="compositionally biased region" description="Polar residues" evidence="4">
    <location>
        <begin position="280"/>
        <end position="290"/>
    </location>
</feature>
<comment type="catalytic activity">
    <reaction evidence="1">
        <text>Hydrolyzes the link between N-acetylmuramoyl residues and L-amino acid residues in certain cell-wall glycopeptides.</text>
        <dbReference type="EC" id="3.5.1.28"/>
    </reaction>
</comment>
<evidence type="ECO:0000256" key="5">
    <source>
        <dbReference type="SAM" id="SignalP"/>
    </source>
</evidence>
<feature type="chain" id="PRO_5003189268" description="N-acetylmuramoyl-L-alanine amidase" evidence="5">
    <location>
        <begin position="29"/>
        <end position="424"/>
    </location>
</feature>
<organism evidence="7 8">
    <name type="scientific">Paludibacter propionicigenes (strain DSM 17365 / JCM 13257 / WB4)</name>
    <dbReference type="NCBI Taxonomy" id="694427"/>
    <lineage>
        <taxon>Bacteria</taxon>
        <taxon>Pseudomonadati</taxon>
        <taxon>Bacteroidota</taxon>
        <taxon>Bacteroidia</taxon>
        <taxon>Bacteroidales</taxon>
        <taxon>Paludibacteraceae</taxon>
        <taxon>Paludibacter</taxon>
    </lineage>
</organism>
<dbReference type="InterPro" id="IPR050695">
    <property type="entry name" value="N-acetylmuramoyl_amidase_3"/>
</dbReference>
<dbReference type="EC" id="3.5.1.28" evidence="2"/>
<dbReference type="STRING" id="694427.Palpr_3053"/>
<dbReference type="PANTHER" id="PTHR30404">
    <property type="entry name" value="N-ACETYLMURAMOYL-L-ALANINE AMIDASE"/>
    <property type="match status" value="1"/>
</dbReference>
<evidence type="ECO:0000259" key="6">
    <source>
        <dbReference type="SMART" id="SM00646"/>
    </source>
</evidence>
<dbReference type="GO" id="GO:0008745">
    <property type="term" value="F:N-acetylmuramoyl-L-alanine amidase activity"/>
    <property type="evidence" value="ECO:0007669"/>
    <property type="project" value="UniProtKB-EC"/>
</dbReference>
<dbReference type="RefSeq" id="WP_013446550.1">
    <property type="nucleotide sequence ID" value="NC_014734.1"/>
</dbReference>
<feature type="compositionally biased region" description="Polar residues" evidence="4">
    <location>
        <begin position="316"/>
        <end position="328"/>
    </location>
</feature>
<dbReference type="SUPFAM" id="SSF53187">
    <property type="entry name" value="Zn-dependent exopeptidases"/>
    <property type="match status" value="1"/>
</dbReference>
<dbReference type="CDD" id="cd02696">
    <property type="entry name" value="MurNAc-LAA"/>
    <property type="match status" value="1"/>
</dbReference>
<evidence type="ECO:0000256" key="4">
    <source>
        <dbReference type="SAM" id="MobiDB-lite"/>
    </source>
</evidence>
<evidence type="ECO:0000256" key="2">
    <source>
        <dbReference type="ARBA" id="ARBA00011901"/>
    </source>
</evidence>
<accession>E4T8S2</accession>
<reference key="1">
    <citation type="submission" date="2010-11" db="EMBL/GenBank/DDBJ databases">
        <title>The complete genome of Paludibacter propionicigenes DSM 17365.</title>
        <authorList>
            <consortium name="US DOE Joint Genome Institute (JGI-PGF)"/>
            <person name="Lucas S."/>
            <person name="Copeland A."/>
            <person name="Lapidus A."/>
            <person name="Bruce D."/>
            <person name="Goodwin L."/>
            <person name="Pitluck S."/>
            <person name="Kyrpides N."/>
            <person name="Mavromatis K."/>
            <person name="Ivanova N."/>
            <person name="Munk A.C."/>
            <person name="Brettin T."/>
            <person name="Detter J.C."/>
            <person name="Han C."/>
            <person name="Tapia R."/>
            <person name="Land M."/>
            <person name="Hauser L."/>
            <person name="Markowitz V."/>
            <person name="Cheng J.-F."/>
            <person name="Hugenholtz P."/>
            <person name="Woyke T."/>
            <person name="Wu D."/>
            <person name="Gronow S."/>
            <person name="Wellnitz S."/>
            <person name="Brambilla E."/>
            <person name="Klenk H.-P."/>
            <person name="Eisen J.A."/>
        </authorList>
    </citation>
    <scope>NUCLEOTIDE SEQUENCE</scope>
    <source>
        <strain>WB4</strain>
    </source>
</reference>
<dbReference type="FunFam" id="3.40.630.40:FF:000005">
    <property type="entry name" value="N-acetylmuramoyl-L-alanine amidase (AmiA)"/>
    <property type="match status" value="1"/>
</dbReference>
<feature type="region of interest" description="Disordered" evidence="4">
    <location>
        <begin position="259"/>
        <end position="328"/>
    </location>
</feature>
<keyword evidence="5" id="KW-0732">Signal</keyword>
<feature type="domain" description="MurNAc-LAA" evidence="6">
    <location>
        <begin position="95"/>
        <end position="253"/>
    </location>
</feature>
<protein>
    <recommendedName>
        <fullName evidence="2">N-acetylmuramoyl-L-alanine amidase</fullName>
        <ecNumber evidence="2">3.5.1.28</ecNumber>
    </recommendedName>
</protein>
<dbReference type="SMART" id="SM00646">
    <property type="entry name" value="Ami_3"/>
    <property type="match status" value="1"/>
</dbReference>
<dbReference type="OrthoDB" id="9806267at2"/>
<dbReference type="AlphaFoldDB" id="E4T8S2"/>
<dbReference type="Gene3D" id="3.40.630.40">
    <property type="entry name" value="Zn-dependent exopeptidases"/>
    <property type="match status" value="1"/>
</dbReference>
<dbReference type="HOGENOM" id="CLU_014322_4_5_10"/>
<evidence type="ECO:0000256" key="3">
    <source>
        <dbReference type="ARBA" id="ARBA00022801"/>
    </source>
</evidence>
<sequence>MKFIKKYFIVRQCYMMLFGLFVLTPLIAQDAKFTVVLDAGHGGHDPGAMGAFSREKDINLAIELYLGSLIEQNFKDVKVVYTRKTDKYLTLQERADIVNDHHADLFICVHTNSSTSPAAFGTETFTLGLAKSKANLDVAMRENSVILLEEDYRSKYKGFDPKSVDSYIMFEFMQDKYIDKSVEFSSAVQKQFVSYGGRADHGVRQAGFWVLHRSACPSVLVEVGFISNPAEERFLMSEQGQKQMATAIYNAFVDYKRGHDKKSGRQGPVVSKIEPPAQNVEPQPTRTTPKVTEAPKGDDQETVRKPRVTEAAIQKPTESSKSSNVMKPTNIASEQVNEGGVVFKVQLFASRVELGKDAPDFKGVPGIELFTENRYFKYTLGAETDYAKIEKVRRSILSKFPDAFIIAFQGDRKLTAKEVSRLTK</sequence>
<proteinExistence type="predicted"/>
<dbReference type="EMBL" id="CP002345">
    <property type="protein sequence ID" value="ADQ81181.1"/>
    <property type="molecule type" value="Genomic_DNA"/>
</dbReference>
<dbReference type="Pfam" id="PF01520">
    <property type="entry name" value="Amidase_3"/>
    <property type="match status" value="1"/>
</dbReference>
<keyword evidence="8" id="KW-1185">Reference proteome</keyword>
<name>E4T8S2_PALPW</name>
<evidence type="ECO:0000313" key="7">
    <source>
        <dbReference type="EMBL" id="ADQ81181.1"/>
    </source>
</evidence>
<dbReference type="GO" id="GO:0030288">
    <property type="term" value="C:outer membrane-bounded periplasmic space"/>
    <property type="evidence" value="ECO:0007669"/>
    <property type="project" value="TreeGrafter"/>
</dbReference>
<dbReference type="GO" id="GO:0009253">
    <property type="term" value="P:peptidoglycan catabolic process"/>
    <property type="evidence" value="ECO:0007669"/>
    <property type="project" value="InterPro"/>
</dbReference>
<evidence type="ECO:0000313" key="8">
    <source>
        <dbReference type="Proteomes" id="UP000008718"/>
    </source>
</evidence>
<evidence type="ECO:0000256" key="1">
    <source>
        <dbReference type="ARBA" id="ARBA00001561"/>
    </source>
</evidence>
<dbReference type="InterPro" id="IPR002508">
    <property type="entry name" value="MurNAc-LAA_cat"/>
</dbReference>
<feature type="compositionally biased region" description="Basic and acidic residues" evidence="4">
    <location>
        <begin position="293"/>
        <end position="308"/>
    </location>
</feature>
<reference evidence="7 8" key="2">
    <citation type="journal article" date="2011" name="Stand. Genomic Sci.">
        <title>Complete genome sequence of Paludibacter propionicigenes type strain (WB4).</title>
        <authorList>
            <person name="Gronow S."/>
            <person name="Munk C."/>
            <person name="Lapidus A."/>
            <person name="Nolan M."/>
            <person name="Lucas S."/>
            <person name="Hammon N."/>
            <person name="Deshpande S."/>
            <person name="Cheng J.F."/>
            <person name="Tapia R."/>
            <person name="Han C."/>
            <person name="Goodwin L."/>
            <person name="Pitluck S."/>
            <person name="Liolios K."/>
            <person name="Ivanova N."/>
            <person name="Mavromatis K."/>
            <person name="Mikhailova N."/>
            <person name="Pati A."/>
            <person name="Chen A."/>
            <person name="Palaniappan K."/>
            <person name="Land M."/>
            <person name="Hauser L."/>
            <person name="Chang Y.J."/>
            <person name="Jeffries C.D."/>
            <person name="Brambilla E."/>
            <person name="Rohde M."/>
            <person name="Goker M."/>
            <person name="Detter J.C."/>
            <person name="Woyke T."/>
            <person name="Bristow J."/>
            <person name="Eisen J.A."/>
            <person name="Markowitz V."/>
            <person name="Hugenholtz P."/>
            <person name="Kyrpides N.C."/>
            <person name="Klenk H.P."/>
        </authorList>
    </citation>
    <scope>NUCLEOTIDE SEQUENCE [LARGE SCALE GENOMIC DNA]</scope>
    <source>
        <strain evidence="8">DSM 17365 / JCM 13257 / WB4</strain>
    </source>
</reference>
<dbReference type="Proteomes" id="UP000008718">
    <property type="component" value="Chromosome"/>
</dbReference>
<feature type="signal peptide" evidence="5">
    <location>
        <begin position="1"/>
        <end position="28"/>
    </location>
</feature>
<dbReference type="KEGG" id="ppn:Palpr_3053"/>
<keyword evidence="3 7" id="KW-0378">Hydrolase</keyword>